<feature type="compositionally biased region" description="Polar residues" evidence="1">
    <location>
        <begin position="1"/>
        <end position="10"/>
    </location>
</feature>
<name>A0A286UE51_9AGAM</name>
<proteinExistence type="predicted"/>
<dbReference type="Gene3D" id="1.10.510.10">
    <property type="entry name" value="Transferase(Phosphotransferase) domain 1"/>
    <property type="match status" value="1"/>
</dbReference>
<dbReference type="InParanoid" id="A0A286UE51"/>
<feature type="compositionally biased region" description="Polar residues" evidence="1">
    <location>
        <begin position="298"/>
        <end position="311"/>
    </location>
</feature>
<feature type="region of interest" description="Disordered" evidence="1">
    <location>
        <begin position="280"/>
        <end position="328"/>
    </location>
</feature>
<dbReference type="InterPro" id="IPR040976">
    <property type="entry name" value="Pkinase_fungal"/>
</dbReference>
<evidence type="ECO:0000259" key="2">
    <source>
        <dbReference type="Pfam" id="PF17667"/>
    </source>
</evidence>
<comment type="caution">
    <text evidence="3">The sequence shown here is derived from an EMBL/GenBank/DDBJ whole genome shotgun (WGS) entry which is preliminary data.</text>
</comment>
<accession>A0A286UE51</accession>
<dbReference type="InterPro" id="IPR011009">
    <property type="entry name" value="Kinase-like_dom_sf"/>
</dbReference>
<dbReference type="OrthoDB" id="5569250at2759"/>
<dbReference type="AlphaFoldDB" id="A0A286UE51"/>
<feature type="compositionally biased region" description="Low complexity" evidence="1">
    <location>
        <begin position="12"/>
        <end position="25"/>
    </location>
</feature>
<evidence type="ECO:0000256" key="1">
    <source>
        <dbReference type="SAM" id="MobiDB-lite"/>
    </source>
</evidence>
<keyword evidence="4" id="KW-1185">Reference proteome</keyword>
<evidence type="ECO:0000313" key="3">
    <source>
        <dbReference type="EMBL" id="PAV17871.1"/>
    </source>
</evidence>
<dbReference type="Proteomes" id="UP000217199">
    <property type="component" value="Unassembled WGS sequence"/>
</dbReference>
<feature type="domain" description="Fungal-type protein kinase" evidence="2">
    <location>
        <begin position="430"/>
        <end position="598"/>
    </location>
</feature>
<feature type="compositionally biased region" description="Low complexity" evidence="1">
    <location>
        <begin position="288"/>
        <end position="297"/>
    </location>
</feature>
<organism evidence="3 4">
    <name type="scientific">Pyrrhoderma noxium</name>
    <dbReference type="NCBI Taxonomy" id="2282107"/>
    <lineage>
        <taxon>Eukaryota</taxon>
        <taxon>Fungi</taxon>
        <taxon>Dikarya</taxon>
        <taxon>Basidiomycota</taxon>
        <taxon>Agaricomycotina</taxon>
        <taxon>Agaricomycetes</taxon>
        <taxon>Hymenochaetales</taxon>
        <taxon>Hymenochaetaceae</taxon>
        <taxon>Pyrrhoderma</taxon>
    </lineage>
</organism>
<sequence>MGESAPNESLKSTRSASSYGQGSSSIKPFRDESILDTQIPRYPTPDPTPIPETIQPEDSINESPTTSPLPNPTKKFAPSVESGFGAKTKIPSTNKDGRRFLEPNCPSNRVLDQFLTTELEMGREIGSFSQFLLALSYMGNCENAREAQGGLDLPVDEHLRSISRRLEVRSKTRHYCQKVSAEADRYATFCDLANTILTGINGEDGDKIFFMRSDPHNFASSDYTIGRRPDLAFIDRETKRKLVNDPEKNKEILEWTNTLGISEMKLSHKTIHYIDCTEKAKQDKAGDQGTSGSQTGSKRGSVSDNTDNNSNKRMKTENGAKKVGPGLRSSKELMKFLQQSASDFGRSEHGYCGTSEPVGVEGKMTALRFTTDSGEDEEFVVMEEECNVVNRSLSGAHTQTRKVLMKEDKNGKIVPLRSSEISEPDMIRTAYRVLRRTDNSRKLERFLPKVLYTKDIDRRIIRFRAMLGSEYEEKRVLRFIIIEKLEPLYTIDDLGDYKSVVIDIFLGIHHLAISEEGIKHRNITINSLMFRRNSSGKIQGVLSDWDSACNKDTEGEYNGDGMLVGTRPFMSKDLHIGRPLIYYERFDYESLFYSLYWISVFYSQGKSRPAREVSMAVKYWKKWNSYEDEDIFSVKTTFISSRMDENYLSSFFLPLFRSWLGPMRTLFLDGYYAKESYKTAKSHPSQAVFNEETLGDHVTFGRIYRILHYLII</sequence>
<reference evidence="3 4" key="1">
    <citation type="journal article" date="2017" name="Mol. Ecol.">
        <title>Comparative and population genomic landscape of Phellinus noxius: A hypervariable fungus causing root rot in trees.</title>
        <authorList>
            <person name="Chung C.L."/>
            <person name="Lee T.J."/>
            <person name="Akiba M."/>
            <person name="Lee H.H."/>
            <person name="Kuo T.H."/>
            <person name="Liu D."/>
            <person name="Ke H.M."/>
            <person name="Yokoi T."/>
            <person name="Roa M.B."/>
            <person name="Lu M.J."/>
            <person name="Chang Y.Y."/>
            <person name="Ann P.J."/>
            <person name="Tsai J.N."/>
            <person name="Chen C.Y."/>
            <person name="Tzean S.S."/>
            <person name="Ota Y."/>
            <person name="Hattori T."/>
            <person name="Sahashi N."/>
            <person name="Liou R.F."/>
            <person name="Kikuchi T."/>
            <person name="Tsai I.J."/>
        </authorList>
    </citation>
    <scope>NUCLEOTIDE SEQUENCE [LARGE SCALE GENOMIC DNA]</scope>
    <source>
        <strain evidence="3 4">FFPRI411160</strain>
    </source>
</reference>
<evidence type="ECO:0000313" key="4">
    <source>
        <dbReference type="Proteomes" id="UP000217199"/>
    </source>
</evidence>
<keyword evidence="3" id="KW-0418">Kinase</keyword>
<gene>
    <name evidence="3" type="ORF">PNOK_0635700</name>
</gene>
<dbReference type="Pfam" id="PF17667">
    <property type="entry name" value="Pkinase_fungal"/>
    <property type="match status" value="1"/>
</dbReference>
<feature type="region of interest" description="Disordered" evidence="1">
    <location>
        <begin position="1"/>
        <end position="101"/>
    </location>
</feature>
<protein>
    <submittedName>
        <fullName evidence="3">Other 1 kinase</fullName>
    </submittedName>
</protein>
<dbReference type="STRING" id="2282107.A0A286UE51"/>
<keyword evidence="3" id="KW-0808">Transferase</keyword>
<dbReference type="EMBL" id="NBII01000006">
    <property type="protein sequence ID" value="PAV17871.1"/>
    <property type="molecule type" value="Genomic_DNA"/>
</dbReference>
<dbReference type="SUPFAM" id="SSF56112">
    <property type="entry name" value="Protein kinase-like (PK-like)"/>
    <property type="match status" value="1"/>
</dbReference>
<dbReference type="GO" id="GO:0016301">
    <property type="term" value="F:kinase activity"/>
    <property type="evidence" value="ECO:0007669"/>
    <property type="project" value="UniProtKB-KW"/>
</dbReference>